<reference evidence="1 2" key="1">
    <citation type="journal article" date="2014" name="Int. J. Syst. Evol. Microbiol.">
        <title>Complete genome sequence of Corynebacterium casei LMG S-19264T (=DSM 44701T), isolated from a smear-ripened cheese.</title>
        <authorList>
            <consortium name="US DOE Joint Genome Institute (JGI-PGF)"/>
            <person name="Walter F."/>
            <person name="Albersmeier A."/>
            <person name="Kalinowski J."/>
            <person name="Ruckert C."/>
        </authorList>
    </citation>
    <scope>NUCLEOTIDE SEQUENCE [LARGE SCALE GENOMIC DNA]</scope>
    <source>
        <strain evidence="1 2">KCTC 19473</strain>
    </source>
</reference>
<comment type="caution">
    <text evidence="1">The sequence shown here is derived from an EMBL/GenBank/DDBJ whole genome shotgun (WGS) entry which is preliminary data.</text>
</comment>
<gene>
    <name evidence="1" type="ORF">GCM10007147_11860</name>
</gene>
<accession>A0A918XAQ1</accession>
<dbReference type="Gene3D" id="2.30.110.10">
    <property type="entry name" value="Electron Transport, Fmn-binding Protein, Chain A"/>
    <property type="match status" value="1"/>
</dbReference>
<evidence type="ECO:0000313" key="1">
    <source>
        <dbReference type="EMBL" id="GHD20151.1"/>
    </source>
</evidence>
<keyword evidence="2" id="KW-1185">Reference proteome</keyword>
<protein>
    <submittedName>
        <fullName evidence="1">Uncharacterized protein</fullName>
    </submittedName>
</protein>
<organism evidence="1 2">
    <name type="scientific">Nocardiopsis kunsanensis</name>
    <dbReference type="NCBI Taxonomy" id="141693"/>
    <lineage>
        <taxon>Bacteria</taxon>
        <taxon>Bacillati</taxon>
        <taxon>Actinomycetota</taxon>
        <taxon>Actinomycetes</taxon>
        <taxon>Streptosporangiales</taxon>
        <taxon>Nocardiopsidaceae</taxon>
        <taxon>Nocardiopsis</taxon>
    </lineage>
</organism>
<dbReference type="Proteomes" id="UP000654947">
    <property type="component" value="Unassembled WGS sequence"/>
</dbReference>
<dbReference type="EMBL" id="BMXL01000004">
    <property type="protein sequence ID" value="GHD20151.1"/>
    <property type="molecule type" value="Genomic_DNA"/>
</dbReference>
<dbReference type="InterPro" id="IPR012349">
    <property type="entry name" value="Split_barrel_FMN-bd"/>
</dbReference>
<evidence type="ECO:0000313" key="2">
    <source>
        <dbReference type="Proteomes" id="UP000654947"/>
    </source>
</evidence>
<proteinExistence type="predicted"/>
<sequence>MRTGGPDDEPEDARLPAWAGELPLTLTMGEPRPDPERQVEVALPGHLARLAGRTW</sequence>
<name>A0A918XAQ1_9ACTN</name>
<dbReference type="AlphaFoldDB" id="A0A918XAQ1"/>